<proteinExistence type="predicted"/>
<feature type="compositionally biased region" description="Low complexity" evidence="1">
    <location>
        <begin position="46"/>
        <end position="58"/>
    </location>
</feature>
<sequence length="182" mass="20700">MRWELPALPTYFSFDDFDIAFNVEEETGMSRAHLTETPSSPQLENIDIAGINNDNGGNVSQGGGIAQPQPRQPVPEPIAPRRGRGRLLPRQSTDQPNKKFQEYMKTLSERIVKERQQKETQEQKELLSLLAAAKARYFKLKREHELLVQKADSLGFGPIARQLGIDKLSKEGERVLQEYIKK</sequence>
<evidence type="ECO:0000313" key="2">
    <source>
        <dbReference type="EMBL" id="OXA37012.1"/>
    </source>
</evidence>
<evidence type="ECO:0000313" key="3">
    <source>
        <dbReference type="Proteomes" id="UP000198287"/>
    </source>
</evidence>
<reference evidence="2 3" key="1">
    <citation type="submission" date="2015-12" db="EMBL/GenBank/DDBJ databases">
        <title>The genome of Folsomia candida.</title>
        <authorList>
            <person name="Faddeeva A."/>
            <person name="Derks M.F."/>
            <person name="Anvar Y."/>
            <person name="Smit S."/>
            <person name="Van Straalen N."/>
            <person name="Roelofs D."/>
        </authorList>
    </citation>
    <scope>NUCLEOTIDE SEQUENCE [LARGE SCALE GENOMIC DNA]</scope>
    <source>
        <strain evidence="2 3">VU population</strain>
        <tissue evidence="2">Whole body</tissue>
    </source>
</reference>
<name>A0A226CUB8_FOLCA</name>
<organism evidence="2 3">
    <name type="scientific">Folsomia candida</name>
    <name type="common">Springtail</name>
    <dbReference type="NCBI Taxonomy" id="158441"/>
    <lineage>
        <taxon>Eukaryota</taxon>
        <taxon>Metazoa</taxon>
        <taxon>Ecdysozoa</taxon>
        <taxon>Arthropoda</taxon>
        <taxon>Hexapoda</taxon>
        <taxon>Collembola</taxon>
        <taxon>Entomobryomorpha</taxon>
        <taxon>Isotomoidea</taxon>
        <taxon>Isotomidae</taxon>
        <taxon>Proisotominae</taxon>
        <taxon>Folsomia</taxon>
    </lineage>
</organism>
<gene>
    <name evidence="2" type="ORF">Fcan01_28208</name>
</gene>
<keyword evidence="3" id="KW-1185">Reference proteome</keyword>
<accession>A0A226CUB8</accession>
<dbReference type="EMBL" id="LNIX01000066">
    <property type="protein sequence ID" value="OXA37012.1"/>
    <property type="molecule type" value="Genomic_DNA"/>
</dbReference>
<comment type="caution">
    <text evidence="2">The sequence shown here is derived from an EMBL/GenBank/DDBJ whole genome shotgun (WGS) entry which is preliminary data.</text>
</comment>
<dbReference type="AlphaFoldDB" id="A0A226CUB8"/>
<feature type="region of interest" description="Disordered" evidence="1">
    <location>
        <begin position="46"/>
        <end position="96"/>
    </location>
</feature>
<evidence type="ECO:0000256" key="1">
    <source>
        <dbReference type="SAM" id="MobiDB-lite"/>
    </source>
</evidence>
<dbReference type="Proteomes" id="UP000198287">
    <property type="component" value="Unassembled WGS sequence"/>
</dbReference>
<protein>
    <submittedName>
        <fullName evidence="2">Uncharacterized protein</fullName>
    </submittedName>
</protein>